<dbReference type="AlphaFoldDB" id="F9GEJ8"/>
<reference evidence="2" key="1">
    <citation type="journal article" date="2012" name="Mol. Plant Microbe Interact.">
        <title>A highly conserved effector in Fusarium oxysporum is required for full virulence on Arabidopsis.</title>
        <authorList>
            <person name="Thatcher L.F."/>
            <person name="Gardiner D.M."/>
            <person name="Kazan K."/>
            <person name="Manners J."/>
        </authorList>
    </citation>
    <scope>NUCLEOTIDE SEQUENCE [LARGE SCALE GENOMIC DNA]</scope>
    <source>
        <strain evidence="2">Fo5176</strain>
    </source>
</reference>
<proteinExistence type="predicted"/>
<feature type="region of interest" description="Disordered" evidence="1">
    <location>
        <begin position="1"/>
        <end position="22"/>
    </location>
</feature>
<evidence type="ECO:0000313" key="2">
    <source>
        <dbReference type="EMBL" id="EGU72409.1"/>
    </source>
</evidence>
<gene>
    <name evidence="2" type="ORF">FOXB_17082</name>
</gene>
<protein>
    <submittedName>
        <fullName evidence="2">Uncharacterized protein</fullName>
    </submittedName>
</protein>
<evidence type="ECO:0000256" key="1">
    <source>
        <dbReference type="SAM" id="MobiDB-lite"/>
    </source>
</evidence>
<sequence length="107" mass="11342">MAAAQRSQVDLEGVQAREGNGVEVEGQKTGVSKRGYQPLFGGICVYVDYCPPLAISQTNPWDPLPLPPEASDLPLGQKNTVPSGLIACNILSTVMSIKAPERFLSAS</sequence>
<organism evidence="2">
    <name type="scientific">Fusarium oxysporum (strain Fo5176)</name>
    <name type="common">Fusarium vascular wilt</name>
    <dbReference type="NCBI Taxonomy" id="660025"/>
    <lineage>
        <taxon>Eukaryota</taxon>
        <taxon>Fungi</taxon>
        <taxon>Dikarya</taxon>
        <taxon>Ascomycota</taxon>
        <taxon>Pezizomycotina</taxon>
        <taxon>Sordariomycetes</taxon>
        <taxon>Hypocreomycetidae</taxon>
        <taxon>Hypocreales</taxon>
        <taxon>Nectriaceae</taxon>
        <taxon>Fusarium</taxon>
        <taxon>Fusarium oxysporum species complex</taxon>
    </lineage>
</organism>
<accession>F9GEJ8</accession>
<dbReference type="EMBL" id="AFQF01006357">
    <property type="protein sequence ID" value="EGU72409.1"/>
    <property type="molecule type" value="Genomic_DNA"/>
</dbReference>
<name>F9GEJ8_FUSOF</name>
<comment type="caution">
    <text evidence="2">The sequence shown here is derived from an EMBL/GenBank/DDBJ whole genome shotgun (WGS) entry which is preliminary data.</text>
</comment>